<dbReference type="InterPro" id="IPR003661">
    <property type="entry name" value="HisK_dim/P_dom"/>
</dbReference>
<sequence>MEWKKKIRDLIVGENKHIESWGEYKQVMLSGQFALLGILLCCMYILIDLLSGTYFSIPVFVCALFFLSLSIFIHRQGDHCLANYFLLPTINIMVYLFAASESPNTGIFVFFIANSVAAFAVFNYKQRLLSILFAVFTYVLFALAYFVDFSLIPKRDYSDELLLFHLVVNFTVALPAITMGVYLLISLNHYNAIQLVQSNEMLTKTNRELDRFVYSTSHDLRGPLTSIMGLLNIAERSQNPQDVRNYMVMMKDRIHSLDKFIKDITDYSRNNRLDIAREKVNLHELANEVWDSLKYSPEAERIDFQIDIPHDAVVESDKNRLRIIVGNLVSNAIRYHDARKDGKYIRLRHQLNGRVFYLKVEDNGQGIAPEYHGKIYDMFYRGNEKSKGSGLGLYIVKETLMKLSGSIHLESSPGIGSTFTVKLPKRVA</sequence>
<keyword evidence="6" id="KW-0902">Two-component regulatory system</keyword>
<dbReference type="Proteomes" id="UP000190961">
    <property type="component" value="Unassembled WGS sequence"/>
</dbReference>
<dbReference type="Gene3D" id="1.10.287.130">
    <property type="match status" value="1"/>
</dbReference>
<reference evidence="9 10" key="1">
    <citation type="submission" date="2017-02" db="EMBL/GenBank/DDBJ databases">
        <authorList>
            <person name="Peterson S.W."/>
        </authorList>
    </citation>
    <scope>NUCLEOTIDE SEQUENCE [LARGE SCALE GENOMIC DNA]</scope>
    <source>
        <strain evidence="9 10">DSM 25262</strain>
    </source>
</reference>
<dbReference type="InterPro" id="IPR036097">
    <property type="entry name" value="HisK_dim/P_sf"/>
</dbReference>
<dbReference type="Pfam" id="PF00512">
    <property type="entry name" value="HisKA"/>
    <property type="match status" value="1"/>
</dbReference>
<dbReference type="CDD" id="cd00075">
    <property type="entry name" value="HATPase"/>
    <property type="match status" value="1"/>
</dbReference>
<dbReference type="PANTHER" id="PTHR43711">
    <property type="entry name" value="TWO-COMPONENT HISTIDINE KINASE"/>
    <property type="match status" value="1"/>
</dbReference>
<dbReference type="EC" id="2.7.13.3" evidence="2"/>
<feature type="transmembrane region" description="Helical" evidence="7">
    <location>
        <begin position="80"/>
        <end position="99"/>
    </location>
</feature>
<name>A0A1T5LD81_9BACT</name>
<evidence type="ECO:0000256" key="1">
    <source>
        <dbReference type="ARBA" id="ARBA00000085"/>
    </source>
</evidence>
<dbReference type="RefSeq" id="WP_159453706.1">
    <property type="nucleotide sequence ID" value="NZ_FUZU01000002.1"/>
</dbReference>
<evidence type="ECO:0000256" key="5">
    <source>
        <dbReference type="ARBA" id="ARBA00022777"/>
    </source>
</evidence>
<dbReference type="PROSITE" id="PS50109">
    <property type="entry name" value="HIS_KIN"/>
    <property type="match status" value="1"/>
</dbReference>
<dbReference type="InterPro" id="IPR004358">
    <property type="entry name" value="Sig_transdc_His_kin-like_C"/>
</dbReference>
<accession>A0A1T5LD81</accession>
<feature type="transmembrane region" description="Helical" evidence="7">
    <location>
        <begin position="129"/>
        <end position="147"/>
    </location>
</feature>
<evidence type="ECO:0000256" key="6">
    <source>
        <dbReference type="ARBA" id="ARBA00023012"/>
    </source>
</evidence>
<dbReference type="OrthoDB" id="109585at2"/>
<evidence type="ECO:0000256" key="7">
    <source>
        <dbReference type="SAM" id="Phobius"/>
    </source>
</evidence>
<keyword evidence="7" id="KW-0472">Membrane</keyword>
<evidence type="ECO:0000256" key="2">
    <source>
        <dbReference type="ARBA" id="ARBA00012438"/>
    </source>
</evidence>
<dbReference type="SUPFAM" id="SSF47384">
    <property type="entry name" value="Homodimeric domain of signal transducing histidine kinase"/>
    <property type="match status" value="1"/>
</dbReference>
<dbReference type="SMART" id="SM00387">
    <property type="entry name" value="HATPase_c"/>
    <property type="match status" value="1"/>
</dbReference>
<dbReference type="Gene3D" id="3.30.565.10">
    <property type="entry name" value="Histidine kinase-like ATPase, C-terminal domain"/>
    <property type="match status" value="1"/>
</dbReference>
<dbReference type="EMBL" id="FUZU01000002">
    <property type="protein sequence ID" value="SKC73951.1"/>
    <property type="molecule type" value="Genomic_DNA"/>
</dbReference>
<dbReference type="PANTHER" id="PTHR43711:SF31">
    <property type="entry name" value="HISTIDINE KINASE"/>
    <property type="match status" value="1"/>
</dbReference>
<feature type="transmembrane region" description="Helical" evidence="7">
    <location>
        <begin position="105"/>
        <end position="122"/>
    </location>
</feature>
<comment type="catalytic activity">
    <reaction evidence="1">
        <text>ATP + protein L-histidine = ADP + protein N-phospho-L-histidine.</text>
        <dbReference type="EC" id="2.7.13.3"/>
    </reaction>
</comment>
<dbReference type="STRING" id="688867.SAMN05660236_3007"/>
<gene>
    <name evidence="9" type="ORF">SAMN05660236_3007</name>
</gene>
<evidence type="ECO:0000313" key="10">
    <source>
        <dbReference type="Proteomes" id="UP000190961"/>
    </source>
</evidence>
<evidence type="ECO:0000259" key="8">
    <source>
        <dbReference type="PROSITE" id="PS50109"/>
    </source>
</evidence>
<dbReference type="SMART" id="SM00388">
    <property type="entry name" value="HisKA"/>
    <property type="match status" value="1"/>
</dbReference>
<keyword evidence="7" id="KW-0812">Transmembrane</keyword>
<dbReference type="InterPro" id="IPR050736">
    <property type="entry name" value="Sensor_HK_Regulatory"/>
</dbReference>
<evidence type="ECO:0000256" key="4">
    <source>
        <dbReference type="ARBA" id="ARBA00022679"/>
    </source>
</evidence>
<evidence type="ECO:0000256" key="3">
    <source>
        <dbReference type="ARBA" id="ARBA00022553"/>
    </source>
</evidence>
<feature type="transmembrane region" description="Helical" evidence="7">
    <location>
        <begin position="162"/>
        <end position="185"/>
    </location>
</feature>
<dbReference type="GO" id="GO:0000155">
    <property type="term" value="F:phosphorelay sensor kinase activity"/>
    <property type="evidence" value="ECO:0007669"/>
    <property type="project" value="InterPro"/>
</dbReference>
<dbReference type="InterPro" id="IPR005467">
    <property type="entry name" value="His_kinase_dom"/>
</dbReference>
<feature type="transmembrane region" description="Helical" evidence="7">
    <location>
        <begin position="53"/>
        <end position="73"/>
    </location>
</feature>
<dbReference type="InterPro" id="IPR003594">
    <property type="entry name" value="HATPase_dom"/>
</dbReference>
<feature type="transmembrane region" description="Helical" evidence="7">
    <location>
        <begin position="27"/>
        <end position="47"/>
    </location>
</feature>
<dbReference type="AlphaFoldDB" id="A0A1T5LD81"/>
<keyword evidence="3" id="KW-0597">Phosphoprotein</keyword>
<keyword evidence="5 9" id="KW-0418">Kinase</keyword>
<dbReference type="InterPro" id="IPR036890">
    <property type="entry name" value="HATPase_C_sf"/>
</dbReference>
<dbReference type="CDD" id="cd00082">
    <property type="entry name" value="HisKA"/>
    <property type="match status" value="1"/>
</dbReference>
<dbReference type="Pfam" id="PF02518">
    <property type="entry name" value="HATPase_c"/>
    <property type="match status" value="1"/>
</dbReference>
<proteinExistence type="predicted"/>
<keyword evidence="10" id="KW-1185">Reference proteome</keyword>
<keyword evidence="4" id="KW-0808">Transferase</keyword>
<dbReference type="PRINTS" id="PR00344">
    <property type="entry name" value="BCTRLSENSOR"/>
</dbReference>
<organism evidence="9 10">
    <name type="scientific">Ohtaekwangia koreensis</name>
    <dbReference type="NCBI Taxonomy" id="688867"/>
    <lineage>
        <taxon>Bacteria</taxon>
        <taxon>Pseudomonadati</taxon>
        <taxon>Bacteroidota</taxon>
        <taxon>Cytophagia</taxon>
        <taxon>Cytophagales</taxon>
        <taxon>Fulvivirgaceae</taxon>
        <taxon>Ohtaekwangia</taxon>
    </lineage>
</organism>
<feature type="domain" description="Histidine kinase" evidence="8">
    <location>
        <begin position="215"/>
        <end position="427"/>
    </location>
</feature>
<dbReference type="SUPFAM" id="SSF55874">
    <property type="entry name" value="ATPase domain of HSP90 chaperone/DNA topoisomerase II/histidine kinase"/>
    <property type="match status" value="1"/>
</dbReference>
<keyword evidence="7" id="KW-1133">Transmembrane helix</keyword>
<evidence type="ECO:0000313" key="9">
    <source>
        <dbReference type="EMBL" id="SKC73951.1"/>
    </source>
</evidence>
<protein>
    <recommendedName>
        <fullName evidence="2">histidine kinase</fullName>
        <ecNumber evidence="2">2.7.13.3</ecNumber>
    </recommendedName>
</protein>